<dbReference type="InterPro" id="IPR016032">
    <property type="entry name" value="Sig_transdc_resp-reg_C-effctor"/>
</dbReference>
<dbReference type="Gene3D" id="1.10.10.10">
    <property type="entry name" value="Winged helix-like DNA-binding domain superfamily/Winged helix DNA-binding domain"/>
    <property type="match status" value="1"/>
</dbReference>
<keyword evidence="3" id="KW-0812">Transmembrane</keyword>
<dbReference type="Proteomes" id="UP000658258">
    <property type="component" value="Unassembled WGS sequence"/>
</dbReference>
<keyword evidence="1" id="KW-0175">Coiled coil</keyword>
<evidence type="ECO:0000313" key="5">
    <source>
        <dbReference type="EMBL" id="GHE72359.1"/>
    </source>
</evidence>
<protein>
    <recommendedName>
        <fullName evidence="4">HTH luxR-type domain-containing protein</fullName>
    </recommendedName>
</protein>
<reference evidence="6" key="1">
    <citation type="journal article" date="2019" name="Int. J. Syst. Evol. Microbiol.">
        <title>The Global Catalogue of Microorganisms (GCM) 10K type strain sequencing project: providing services to taxonomists for standard genome sequencing and annotation.</title>
        <authorList>
            <consortium name="The Broad Institute Genomics Platform"/>
            <consortium name="The Broad Institute Genome Sequencing Center for Infectious Disease"/>
            <person name="Wu L."/>
            <person name="Ma J."/>
        </authorList>
    </citation>
    <scope>NUCLEOTIDE SEQUENCE [LARGE SCALE GENOMIC DNA]</scope>
    <source>
        <strain evidence="6">CGMCC 1.15111</strain>
    </source>
</reference>
<keyword evidence="3" id="KW-1133">Transmembrane helix</keyword>
<sequence length="256" mass="29755">MRWKTFLTIVLMGLCLVVLGQEKDSTSKRPPNVDEESWQRIQEGRSETPEEAERRFLTNRVMMRDVGITLLATVGILVFIAINSRNNRQRNRKKLYKYRVRSTQAEMRSIELKNELIKSELHTKEKRMSELLDVIKQKNKKLDELNSKLSEKEKIEKADVLSSVAEAFASEQEWENFRVSFEQIHSGFFDKILSIHPTLTAYELRLSALLRLNLSSKEIGNVLNISAGSVNTGRYRMRKKMGLTENDDLVRYLMSV</sequence>
<feature type="transmembrane region" description="Helical" evidence="3">
    <location>
        <begin position="66"/>
        <end position="84"/>
    </location>
</feature>
<evidence type="ECO:0000256" key="1">
    <source>
        <dbReference type="SAM" id="Coils"/>
    </source>
</evidence>
<feature type="compositionally biased region" description="Basic and acidic residues" evidence="2">
    <location>
        <begin position="42"/>
        <end position="51"/>
    </location>
</feature>
<dbReference type="Pfam" id="PF00196">
    <property type="entry name" value="GerE"/>
    <property type="match status" value="1"/>
</dbReference>
<dbReference type="InterPro" id="IPR000792">
    <property type="entry name" value="Tscrpt_reg_LuxR_C"/>
</dbReference>
<dbReference type="RefSeq" id="WP_189631182.1">
    <property type="nucleotide sequence ID" value="NZ_BNAG01000004.1"/>
</dbReference>
<evidence type="ECO:0000256" key="2">
    <source>
        <dbReference type="SAM" id="MobiDB-lite"/>
    </source>
</evidence>
<keyword evidence="6" id="KW-1185">Reference proteome</keyword>
<accession>A0ABQ3IAQ4</accession>
<evidence type="ECO:0000259" key="4">
    <source>
        <dbReference type="SMART" id="SM00421"/>
    </source>
</evidence>
<feature type="region of interest" description="Disordered" evidence="2">
    <location>
        <begin position="24"/>
        <end position="51"/>
    </location>
</feature>
<dbReference type="EMBL" id="BNAG01000004">
    <property type="protein sequence ID" value="GHE72359.1"/>
    <property type="molecule type" value="Genomic_DNA"/>
</dbReference>
<evidence type="ECO:0000256" key="3">
    <source>
        <dbReference type="SAM" id="Phobius"/>
    </source>
</evidence>
<feature type="domain" description="HTH luxR-type" evidence="4">
    <location>
        <begin position="196"/>
        <end position="253"/>
    </location>
</feature>
<dbReference type="SMART" id="SM00421">
    <property type="entry name" value="HTH_LUXR"/>
    <property type="match status" value="1"/>
</dbReference>
<proteinExistence type="predicted"/>
<keyword evidence="3" id="KW-0472">Membrane</keyword>
<name>A0ABQ3IAQ4_9BACT</name>
<comment type="caution">
    <text evidence="5">The sequence shown here is derived from an EMBL/GenBank/DDBJ whole genome shotgun (WGS) entry which is preliminary data.</text>
</comment>
<feature type="coiled-coil region" evidence="1">
    <location>
        <begin position="128"/>
        <end position="155"/>
    </location>
</feature>
<dbReference type="InterPro" id="IPR036388">
    <property type="entry name" value="WH-like_DNA-bd_sf"/>
</dbReference>
<gene>
    <name evidence="5" type="ORF">GCM10011340_30830</name>
</gene>
<evidence type="ECO:0000313" key="6">
    <source>
        <dbReference type="Proteomes" id="UP000658258"/>
    </source>
</evidence>
<dbReference type="SUPFAM" id="SSF46894">
    <property type="entry name" value="C-terminal effector domain of the bipartite response regulators"/>
    <property type="match status" value="1"/>
</dbReference>
<organism evidence="5 6">
    <name type="scientific">Roseivirga thermotolerans</name>
    <dbReference type="NCBI Taxonomy" id="1758176"/>
    <lineage>
        <taxon>Bacteria</taxon>
        <taxon>Pseudomonadati</taxon>
        <taxon>Bacteroidota</taxon>
        <taxon>Cytophagia</taxon>
        <taxon>Cytophagales</taxon>
        <taxon>Roseivirgaceae</taxon>
        <taxon>Roseivirga</taxon>
    </lineage>
</organism>